<dbReference type="PRINTS" id="PR00344">
    <property type="entry name" value="BCTRLSENSOR"/>
</dbReference>
<feature type="transmembrane region" description="Helical" evidence="5">
    <location>
        <begin position="346"/>
        <end position="369"/>
    </location>
</feature>
<keyword evidence="4" id="KW-0175">Coiled coil</keyword>
<sequence length="713" mass="81524">MKKILSICLLLGLGACTFAQGRLPSRFNLPANSDTAFNLPGKYFQVLRDTGMALTFNQVRTNTWLAKFEGGEKKYPPGHPMSSHVLWTRYLLHNRANKAKEIALSTEYSTVDFYFRKAGEKWLHKTTGYRVPYSKRNDLKLINTVTYTLEPGEHVLIYERQYNNWQTISPGVRIGFARTTIQQEYISERKQTMKLVLALIAGVVLFAAVINFFFFFMIRERVYLYYGLTLLFGDWCYFHLWIQDLIPEDPARSSDAGNTILLFAIFFSLFTVRHFLRTNLHYPRWDKFLHWLSWIMLIFVPLAVIAPNDRFNIIRSIPQVIIFTVLGALAVTPLLFLGKRFSEARLFLLAFAPFVAFLVSLLITLGLKYRGLQPYLASVMLFSVLWAILVLSWSLFLRFKRLLNENARQALEKERMAREKETERNELIARQKVELEKEVQERTAELKQSLHELKATQAQLIQSEKMASLGDLTAGIAHEIQNPLNFVNNFSEVSMEMLEEMEEEMGNGEWEIAGEIAKDVKLNLEKINHHGKRADAIVKGMLQHSRSSSGQKEPTDLNALADEYLRLCFHGLRAKDKSFNSKLVTDYDHALPPVSVAKQDLGRVLLNLFANAFYSVAAKKKRLGDGYEPTVTVQTRLIDQEIEISVTDNGSGIPQKVLDKIYQPFFTTKPTGEGTGLGLSLSYDIVTKGHGGTLLAETEEGEFARFRIRVPRD</sequence>
<evidence type="ECO:0000256" key="3">
    <source>
        <dbReference type="ARBA" id="ARBA00022553"/>
    </source>
</evidence>
<dbReference type="RefSeq" id="WP_160906470.1">
    <property type="nucleotide sequence ID" value="NZ_WVHS01000002.1"/>
</dbReference>
<dbReference type="PROSITE" id="PS50109">
    <property type="entry name" value="HIS_KIN"/>
    <property type="match status" value="1"/>
</dbReference>
<evidence type="ECO:0000259" key="7">
    <source>
        <dbReference type="PROSITE" id="PS50109"/>
    </source>
</evidence>
<feature type="transmembrane region" description="Helical" evidence="5">
    <location>
        <begin position="260"/>
        <end position="276"/>
    </location>
</feature>
<dbReference type="EC" id="2.7.13.3" evidence="2"/>
<feature type="transmembrane region" description="Helical" evidence="5">
    <location>
        <begin position="288"/>
        <end position="305"/>
    </location>
</feature>
<accession>A0A7K1XWV9</accession>
<dbReference type="InterPro" id="IPR003594">
    <property type="entry name" value="HATPase_dom"/>
</dbReference>
<dbReference type="Gene3D" id="2.60.40.2380">
    <property type="match status" value="1"/>
</dbReference>
<feature type="domain" description="Histidine kinase" evidence="7">
    <location>
        <begin position="475"/>
        <end position="713"/>
    </location>
</feature>
<evidence type="ECO:0000256" key="5">
    <source>
        <dbReference type="SAM" id="Phobius"/>
    </source>
</evidence>
<evidence type="ECO:0000256" key="2">
    <source>
        <dbReference type="ARBA" id="ARBA00012438"/>
    </source>
</evidence>
<dbReference type="InterPro" id="IPR005467">
    <property type="entry name" value="His_kinase_dom"/>
</dbReference>
<evidence type="ECO:0000256" key="1">
    <source>
        <dbReference type="ARBA" id="ARBA00000085"/>
    </source>
</evidence>
<proteinExistence type="predicted"/>
<feature type="transmembrane region" description="Helical" evidence="5">
    <location>
        <begin position="223"/>
        <end position="240"/>
    </location>
</feature>
<feature type="coiled-coil region" evidence="4">
    <location>
        <begin position="399"/>
        <end position="456"/>
    </location>
</feature>
<keyword evidence="5" id="KW-1133">Transmembrane helix</keyword>
<dbReference type="Proteomes" id="UP000451233">
    <property type="component" value="Unassembled WGS sequence"/>
</dbReference>
<dbReference type="PROSITE" id="PS51257">
    <property type="entry name" value="PROKAR_LIPOPROTEIN"/>
    <property type="match status" value="1"/>
</dbReference>
<comment type="caution">
    <text evidence="8">The sequence shown here is derived from an EMBL/GenBank/DDBJ whole genome shotgun (WGS) entry which is preliminary data.</text>
</comment>
<dbReference type="Pfam" id="PF07695">
    <property type="entry name" value="7TMR-DISM_7TM"/>
    <property type="match status" value="1"/>
</dbReference>
<dbReference type="EMBL" id="WVHS01000002">
    <property type="protein sequence ID" value="MXV15475.1"/>
    <property type="molecule type" value="Genomic_DNA"/>
</dbReference>
<dbReference type="CDD" id="cd00082">
    <property type="entry name" value="HisKA"/>
    <property type="match status" value="1"/>
</dbReference>
<dbReference type="Gene3D" id="3.30.565.10">
    <property type="entry name" value="Histidine kinase-like ATPase, C-terminal domain"/>
    <property type="match status" value="1"/>
</dbReference>
<dbReference type="SUPFAM" id="SSF55874">
    <property type="entry name" value="ATPase domain of HSP90 chaperone/DNA topoisomerase II/histidine kinase"/>
    <property type="match status" value="1"/>
</dbReference>
<feature type="transmembrane region" description="Helical" evidence="5">
    <location>
        <begin position="317"/>
        <end position="337"/>
    </location>
</feature>
<keyword evidence="5" id="KW-0812">Transmembrane</keyword>
<dbReference type="PANTHER" id="PTHR43065">
    <property type="entry name" value="SENSOR HISTIDINE KINASE"/>
    <property type="match status" value="1"/>
</dbReference>
<dbReference type="Pfam" id="PF02518">
    <property type="entry name" value="HATPase_c"/>
    <property type="match status" value="1"/>
</dbReference>
<dbReference type="InterPro" id="IPR036890">
    <property type="entry name" value="HATPase_C_sf"/>
</dbReference>
<dbReference type="InterPro" id="IPR011622">
    <property type="entry name" value="7TMR_DISM_rcpt_extracell_dom2"/>
</dbReference>
<reference evidence="8 9" key="1">
    <citation type="submission" date="2019-11" db="EMBL/GenBank/DDBJ databases">
        <title>Pedobacter sp. HMF7056 Genome sequencing and assembly.</title>
        <authorList>
            <person name="Kang H."/>
            <person name="Kim H."/>
            <person name="Joh K."/>
        </authorList>
    </citation>
    <scope>NUCLEOTIDE SEQUENCE [LARGE SCALE GENOMIC DNA]</scope>
    <source>
        <strain evidence="8 9">HMF7056</strain>
    </source>
</reference>
<dbReference type="InterPro" id="IPR003661">
    <property type="entry name" value="HisK_dim/P_dom"/>
</dbReference>
<feature type="transmembrane region" description="Helical" evidence="5">
    <location>
        <begin position="195"/>
        <end position="216"/>
    </location>
</feature>
<comment type="catalytic activity">
    <reaction evidence="1">
        <text>ATP + protein L-histidine = ADP + protein N-phospho-L-histidine.</text>
        <dbReference type="EC" id="2.7.13.3"/>
    </reaction>
</comment>
<dbReference type="InterPro" id="IPR004358">
    <property type="entry name" value="Sig_transdc_His_kin-like_C"/>
</dbReference>
<evidence type="ECO:0000256" key="6">
    <source>
        <dbReference type="SAM" id="SignalP"/>
    </source>
</evidence>
<feature type="transmembrane region" description="Helical" evidence="5">
    <location>
        <begin position="375"/>
        <end position="396"/>
    </location>
</feature>
<gene>
    <name evidence="8" type="ORF">GS398_09185</name>
</gene>
<protein>
    <recommendedName>
        <fullName evidence="2">histidine kinase</fullName>
        <ecNumber evidence="2">2.7.13.3</ecNumber>
    </recommendedName>
</protein>
<evidence type="ECO:0000313" key="8">
    <source>
        <dbReference type="EMBL" id="MXV15475.1"/>
    </source>
</evidence>
<feature type="chain" id="PRO_5029737592" description="histidine kinase" evidence="6">
    <location>
        <begin position="22"/>
        <end position="713"/>
    </location>
</feature>
<evidence type="ECO:0000256" key="4">
    <source>
        <dbReference type="SAM" id="Coils"/>
    </source>
</evidence>
<organism evidence="8 9">
    <name type="scientific">Hufsiella ginkgonis</name>
    <dbReference type="NCBI Taxonomy" id="2695274"/>
    <lineage>
        <taxon>Bacteria</taxon>
        <taxon>Pseudomonadati</taxon>
        <taxon>Bacteroidota</taxon>
        <taxon>Sphingobacteriia</taxon>
        <taxon>Sphingobacteriales</taxon>
        <taxon>Sphingobacteriaceae</taxon>
        <taxon>Hufsiella</taxon>
    </lineage>
</organism>
<dbReference type="SMART" id="SM00388">
    <property type="entry name" value="HisKA"/>
    <property type="match status" value="1"/>
</dbReference>
<feature type="signal peptide" evidence="6">
    <location>
        <begin position="1"/>
        <end position="21"/>
    </location>
</feature>
<evidence type="ECO:0000313" key="9">
    <source>
        <dbReference type="Proteomes" id="UP000451233"/>
    </source>
</evidence>
<dbReference type="Pfam" id="PF07696">
    <property type="entry name" value="7TMR-DISMED2"/>
    <property type="match status" value="1"/>
</dbReference>
<keyword evidence="9" id="KW-1185">Reference proteome</keyword>
<dbReference type="SUPFAM" id="SSF47384">
    <property type="entry name" value="Homodimeric domain of signal transducing histidine kinase"/>
    <property type="match status" value="1"/>
</dbReference>
<dbReference type="GO" id="GO:0000155">
    <property type="term" value="F:phosphorelay sensor kinase activity"/>
    <property type="evidence" value="ECO:0007669"/>
    <property type="project" value="InterPro"/>
</dbReference>
<name>A0A7K1XWV9_9SPHI</name>
<dbReference type="CDD" id="cd22249">
    <property type="entry name" value="UDM1_RNF168_RNF169-like"/>
    <property type="match status" value="1"/>
</dbReference>
<dbReference type="InterPro" id="IPR011623">
    <property type="entry name" value="7TMR_DISM_rcpt_extracell_dom1"/>
</dbReference>
<dbReference type="AlphaFoldDB" id="A0A7K1XWV9"/>
<keyword evidence="5" id="KW-0472">Membrane</keyword>
<keyword evidence="3" id="KW-0597">Phosphoprotein</keyword>
<dbReference type="SMART" id="SM00387">
    <property type="entry name" value="HATPase_c"/>
    <property type="match status" value="1"/>
</dbReference>
<keyword evidence="6" id="KW-0732">Signal</keyword>
<dbReference type="Gene3D" id="1.10.287.130">
    <property type="match status" value="1"/>
</dbReference>
<dbReference type="PANTHER" id="PTHR43065:SF42">
    <property type="entry name" value="TWO-COMPONENT SENSOR PPRA"/>
    <property type="match status" value="1"/>
</dbReference>
<dbReference type="InterPro" id="IPR036097">
    <property type="entry name" value="HisK_dim/P_sf"/>
</dbReference>